<name>A0A6J4RYB9_9ACTN</name>
<organism evidence="1">
    <name type="scientific">uncultured Solirubrobacteraceae bacterium</name>
    <dbReference type="NCBI Taxonomy" id="1162706"/>
    <lineage>
        <taxon>Bacteria</taxon>
        <taxon>Bacillati</taxon>
        <taxon>Actinomycetota</taxon>
        <taxon>Thermoleophilia</taxon>
        <taxon>Solirubrobacterales</taxon>
        <taxon>Solirubrobacteraceae</taxon>
        <taxon>environmental samples</taxon>
    </lineage>
</organism>
<protein>
    <submittedName>
        <fullName evidence="1">Uncharacterized protein</fullName>
    </submittedName>
</protein>
<dbReference type="AlphaFoldDB" id="A0A6J4RYB9"/>
<reference evidence="1" key="1">
    <citation type="submission" date="2020-02" db="EMBL/GenBank/DDBJ databases">
        <authorList>
            <person name="Meier V. D."/>
        </authorList>
    </citation>
    <scope>NUCLEOTIDE SEQUENCE</scope>
    <source>
        <strain evidence="1">AVDCRST_MAG65</strain>
    </source>
</reference>
<dbReference type="EMBL" id="CADCVL010000275">
    <property type="protein sequence ID" value="CAA9484399.1"/>
    <property type="molecule type" value="Genomic_DNA"/>
</dbReference>
<gene>
    <name evidence="1" type="ORF">AVDCRST_MAG65-1638</name>
</gene>
<sequence length="37" mass="3899">MYSAQEKNAKRIGSFESAGGAVLKRPTGLCSVAVSKR</sequence>
<evidence type="ECO:0000313" key="1">
    <source>
        <dbReference type="EMBL" id="CAA9484399.1"/>
    </source>
</evidence>
<proteinExistence type="predicted"/>
<accession>A0A6J4RYB9</accession>